<name>A0A8T3VNR4_METOL</name>
<gene>
    <name evidence="2" type="ORF">E7Z75_08355</name>
</gene>
<sequence length="279" mass="32634">MRLEDEINPLELDWEYIWQKSLKKGFKKEKDWDKIATEYGKWLENDDYPDVLLNEMRITSNDTVLDIGCGEGTITRKIAKKAKSVTGIDKSELMLEELNKKAKDENIKNIKTFQKDINDLSYDELGNYDIVLASRCLNGIANIKNTLLTLNEIANKYVYITVFGSSTHKYKKEKAEIAGKPFKSGTDYMVLVMLLRSLGIEANVFQLECKNLKEYHSIDEAINRSIWRLGDLEEENRIALENYFKEIFIKNERGNWINPKDKTDLVLIWWKKEEIKIMK</sequence>
<dbReference type="EMBL" id="SUTG01000050">
    <property type="protein sequence ID" value="MBE6513134.1"/>
    <property type="molecule type" value="Genomic_DNA"/>
</dbReference>
<comment type="caution">
    <text evidence="2">The sequence shown here is derived from an EMBL/GenBank/DDBJ whole genome shotgun (WGS) entry which is preliminary data.</text>
</comment>
<dbReference type="SUPFAM" id="SSF53335">
    <property type="entry name" value="S-adenosyl-L-methionine-dependent methyltransferases"/>
    <property type="match status" value="1"/>
</dbReference>
<keyword evidence="2" id="KW-0808">Transferase</keyword>
<dbReference type="PANTHER" id="PTHR43861">
    <property type="entry name" value="TRANS-ACONITATE 2-METHYLTRANSFERASE-RELATED"/>
    <property type="match status" value="1"/>
</dbReference>
<dbReference type="Gene3D" id="3.40.50.150">
    <property type="entry name" value="Vaccinia Virus protein VP39"/>
    <property type="match status" value="1"/>
</dbReference>
<keyword evidence="2" id="KW-0489">Methyltransferase</keyword>
<dbReference type="InterPro" id="IPR029063">
    <property type="entry name" value="SAM-dependent_MTases_sf"/>
</dbReference>
<dbReference type="InterPro" id="IPR025714">
    <property type="entry name" value="Methyltranfer_dom"/>
</dbReference>
<accession>A0A8T3VNR4</accession>
<dbReference type="CDD" id="cd02440">
    <property type="entry name" value="AdoMet_MTases"/>
    <property type="match status" value="1"/>
</dbReference>
<protein>
    <submittedName>
        <fullName evidence="2">Class I SAM-dependent methyltransferase</fullName>
    </submittedName>
</protein>
<evidence type="ECO:0000259" key="1">
    <source>
        <dbReference type="Pfam" id="PF13847"/>
    </source>
</evidence>
<evidence type="ECO:0000313" key="3">
    <source>
        <dbReference type="Proteomes" id="UP000732619"/>
    </source>
</evidence>
<dbReference type="GO" id="GO:0032259">
    <property type="term" value="P:methylation"/>
    <property type="evidence" value="ECO:0007669"/>
    <property type="project" value="UniProtKB-KW"/>
</dbReference>
<evidence type="ECO:0000313" key="2">
    <source>
        <dbReference type="EMBL" id="MBE6513134.1"/>
    </source>
</evidence>
<organism evidence="2 3">
    <name type="scientific">Methanobrevibacter olleyae</name>
    <dbReference type="NCBI Taxonomy" id="294671"/>
    <lineage>
        <taxon>Archaea</taxon>
        <taxon>Methanobacteriati</taxon>
        <taxon>Methanobacteriota</taxon>
        <taxon>Methanomada group</taxon>
        <taxon>Methanobacteria</taxon>
        <taxon>Methanobacteriales</taxon>
        <taxon>Methanobacteriaceae</taxon>
        <taxon>Methanobrevibacter</taxon>
    </lineage>
</organism>
<dbReference type="Proteomes" id="UP000732619">
    <property type="component" value="Unassembled WGS sequence"/>
</dbReference>
<feature type="domain" description="Methyltransferase" evidence="1">
    <location>
        <begin position="59"/>
        <end position="166"/>
    </location>
</feature>
<reference evidence="2" key="1">
    <citation type="submission" date="2019-04" db="EMBL/GenBank/DDBJ databases">
        <title>Evolution of Biomass-Degrading Anaerobic Consortia Revealed by Metagenomics.</title>
        <authorList>
            <person name="Peng X."/>
        </authorList>
    </citation>
    <scope>NUCLEOTIDE SEQUENCE</scope>
    <source>
        <strain evidence="2">SIG14</strain>
    </source>
</reference>
<dbReference type="AlphaFoldDB" id="A0A8T3VNR4"/>
<dbReference type="Pfam" id="PF13847">
    <property type="entry name" value="Methyltransf_31"/>
    <property type="match status" value="1"/>
</dbReference>
<dbReference type="GO" id="GO:0008168">
    <property type="term" value="F:methyltransferase activity"/>
    <property type="evidence" value="ECO:0007669"/>
    <property type="project" value="UniProtKB-KW"/>
</dbReference>
<proteinExistence type="predicted"/>